<keyword evidence="2" id="KW-0597">Phosphoprotein</keyword>
<gene>
    <name evidence="5" type="ORF">AAF712_015319</name>
</gene>
<name>A0ABR2Z9S2_9AGAR</name>
<dbReference type="Pfam" id="PF07993">
    <property type="entry name" value="NAD_binding_4"/>
    <property type="match status" value="1"/>
</dbReference>
<evidence type="ECO:0000256" key="1">
    <source>
        <dbReference type="ARBA" id="ARBA00022450"/>
    </source>
</evidence>
<evidence type="ECO:0000313" key="6">
    <source>
        <dbReference type="Proteomes" id="UP001437256"/>
    </source>
</evidence>
<accession>A0ABR2Z9S2</accession>
<dbReference type="PANTHER" id="PTHR43439:SF2">
    <property type="entry name" value="ENZYME, PUTATIVE (JCVI)-RELATED"/>
    <property type="match status" value="1"/>
</dbReference>
<dbReference type="Pfam" id="PF23562">
    <property type="entry name" value="AMP-binding_C_3"/>
    <property type="match status" value="1"/>
</dbReference>
<evidence type="ECO:0000256" key="2">
    <source>
        <dbReference type="ARBA" id="ARBA00022553"/>
    </source>
</evidence>
<dbReference type="Pfam" id="PF00501">
    <property type="entry name" value="AMP-binding"/>
    <property type="match status" value="1"/>
</dbReference>
<dbReference type="InterPro" id="IPR042099">
    <property type="entry name" value="ANL_N_sf"/>
</dbReference>
<dbReference type="InterPro" id="IPR036291">
    <property type="entry name" value="NAD(P)-bd_dom_sf"/>
</dbReference>
<dbReference type="InterPro" id="IPR051414">
    <property type="entry name" value="Adenylate-forming_Reductase"/>
</dbReference>
<evidence type="ECO:0000313" key="5">
    <source>
        <dbReference type="EMBL" id="KAL0058025.1"/>
    </source>
</evidence>
<dbReference type="PANTHER" id="PTHR43439">
    <property type="entry name" value="PHENYLACETATE-COENZYME A LIGASE"/>
    <property type="match status" value="1"/>
</dbReference>
<evidence type="ECO:0008006" key="7">
    <source>
        <dbReference type="Google" id="ProtNLM"/>
    </source>
</evidence>
<dbReference type="Gene3D" id="3.40.50.720">
    <property type="entry name" value="NAD(P)-binding Rossmann-like Domain"/>
    <property type="match status" value="1"/>
</dbReference>
<organism evidence="5 6">
    <name type="scientific">Marasmius tenuissimus</name>
    <dbReference type="NCBI Taxonomy" id="585030"/>
    <lineage>
        <taxon>Eukaryota</taxon>
        <taxon>Fungi</taxon>
        <taxon>Dikarya</taxon>
        <taxon>Basidiomycota</taxon>
        <taxon>Agaricomycotina</taxon>
        <taxon>Agaricomycetes</taxon>
        <taxon>Agaricomycetidae</taxon>
        <taxon>Agaricales</taxon>
        <taxon>Marasmiineae</taxon>
        <taxon>Marasmiaceae</taxon>
        <taxon>Marasmius</taxon>
    </lineage>
</organism>
<reference evidence="5 6" key="1">
    <citation type="submission" date="2024-05" db="EMBL/GenBank/DDBJ databases">
        <title>A draft genome resource for the thread blight pathogen Marasmius tenuissimus strain MS-2.</title>
        <authorList>
            <person name="Yulfo-Soto G.E."/>
            <person name="Baruah I.K."/>
            <person name="Amoako-Attah I."/>
            <person name="Bukari Y."/>
            <person name="Meinhardt L.W."/>
            <person name="Bailey B.A."/>
            <person name="Cohen S.P."/>
        </authorList>
    </citation>
    <scope>NUCLEOTIDE SEQUENCE [LARGE SCALE GENOMIC DNA]</scope>
    <source>
        <strain evidence="5 6">MS-2</strain>
    </source>
</reference>
<dbReference type="SUPFAM" id="SSF56801">
    <property type="entry name" value="Acetyl-CoA synthetase-like"/>
    <property type="match status" value="1"/>
</dbReference>
<feature type="domain" description="Thioester reductase (TE)" evidence="4">
    <location>
        <begin position="699"/>
        <end position="936"/>
    </location>
</feature>
<sequence>MSIPFTAIQGGSTPTFHPPPPDNLTLVELFDYHGLNNQDHSLFRYEDDDGHIHDIPWKSALPAIHTVARKVQQFVAPQAATSVPVVAILAVADSIAYYTAIAGIMRAGYVAFPISVRNSGKAVAHLVKATNAHHILISQDPGMRNLFSAALELLDGHEIAEAPMPSFDEIYVQTSKGDPPPSPQVNQDALAMVMHSSEHKHEGSTAFPKPIPFTYRTLKESGLLPYYGEVDICGNFLSAHAVPMFHLMGAVQIAWTVYTGVVMTVFRPGWPPLIPTPDKVFSAAKATSCNIMFCVPVFLENWSKDPEKIAVLRTYKTIIFAGGPLQPTVGKMLVSEGINIVPLYGQTETATVTLFLPKAPPPEGFEYWRFSPHCSPIFIPYDEKEGVFRLVFKETPSHQPAILNTAVDGIPALDTNDLITRHPTNHELWKVYGRGDDQIMHSSGEKTNPVPLEEIVNKDPKVANSIMFGRGRFHAGIIVTPTPEQGFSPGALDMVAAFRNEIWPSIEKANEYAPQHSRIFKEMIVVADPAKPFEFTPKGTPRRQAVLDAYAGEIEAAYNSVKTSSQTQLIPPLEWDQGSALEFVKKAIGKVLKTKVPDDGDIFQHGCDSLQATWIRNTILHALQTSSPINTREIPQSFVYQNPSIKSLAEFLVKATKGSHERNSEENTVAMHKLVGEVSSGLFKTTAEPLASGPHVVLLTGSTGAFGSYILASLLRSATVSKVYAVVRKNKIDAASRQRGAFASRGLEASLADSSKLHLLEGDLNADNLGLEPDVYHGLQQAVTSIIHNAWTVDFNVTLSTLESLVRGTRKLIDLALSSKTLPSFIFVSSVGVIRNTPIGEESFITDAKVAAGWGYAESKWCAESLLQKVGEETLLKPIIVRCGQLSGARGQPEYGGFWNMDEWFPTLVKCSSRIGQLPDVPGNASWIPIDAAAQVVADFAMLHPGANAEVVNLAHSRPVPVTEIISHLKDALNLKTVPYDQWFTALEASIEDGTNTSEADQHVVARLLEFFRSMQIGITKSGSEAFGFPTIITGKRERLLNSSETEVPLDEKDVVAWVRNWRL</sequence>
<dbReference type="Gene3D" id="3.40.50.12780">
    <property type="entry name" value="N-terminal domain of ligase-like"/>
    <property type="match status" value="1"/>
</dbReference>
<protein>
    <recommendedName>
        <fullName evidence="7">Acetyl-CoA synthetase-like protein</fullName>
    </recommendedName>
</protein>
<dbReference type="SUPFAM" id="SSF51735">
    <property type="entry name" value="NAD(P)-binding Rossmann-fold domains"/>
    <property type="match status" value="1"/>
</dbReference>
<evidence type="ECO:0000259" key="4">
    <source>
        <dbReference type="Pfam" id="PF07993"/>
    </source>
</evidence>
<proteinExistence type="predicted"/>
<dbReference type="InterPro" id="IPR013120">
    <property type="entry name" value="FAR_NAD-bd"/>
</dbReference>
<dbReference type="InterPro" id="IPR000873">
    <property type="entry name" value="AMP-dep_synth/lig_dom"/>
</dbReference>
<keyword evidence="1" id="KW-0596">Phosphopantetheine</keyword>
<dbReference type="EMBL" id="JBBXMP010000384">
    <property type="protein sequence ID" value="KAL0058025.1"/>
    <property type="molecule type" value="Genomic_DNA"/>
</dbReference>
<keyword evidence="6" id="KW-1185">Reference proteome</keyword>
<feature type="domain" description="AMP-dependent synthetase/ligase" evidence="3">
    <location>
        <begin position="89"/>
        <end position="358"/>
    </location>
</feature>
<dbReference type="Proteomes" id="UP001437256">
    <property type="component" value="Unassembled WGS sequence"/>
</dbReference>
<comment type="caution">
    <text evidence="5">The sequence shown here is derived from an EMBL/GenBank/DDBJ whole genome shotgun (WGS) entry which is preliminary data.</text>
</comment>
<evidence type="ECO:0000259" key="3">
    <source>
        <dbReference type="Pfam" id="PF00501"/>
    </source>
</evidence>